<dbReference type="InterPro" id="IPR036388">
    <property type="entry name" value="WH-like_DNA-bd_sf"/>
</dbReference>
<evidence type="ECO:0000313" key="3">
    <source>
        <dbReference type="EMBL" id="PXX71765.1"/>
    </source>
</evidence>
<dbReference type="PANTHER" id="PTHR43736:SF4">
    <property type="entry name" value="SLR1690 PROTEIN"/>
    <property type="match status" value="1"/>
</dbReference>
<dbReference type="AlphaFoldDB" id="A0A318KFN5"/>
<dbReference type="InterPro" id="IPR015797">
    <property type="entry name" value="NUDIX_hydrolase-like_dom_sf"/>
</dbReference>
<dbReference type="OrthoDB" id="9786141at2"/>
<keyword evidence="4" id="KW-1185">Reference proteome</keyword>
<dbReference type="Gene3D" id="1.10.10.10">
    <property type="entry name" value="Winged helix-like DNA-binding domain superfamily/Winged helix DNA-binding domain"/>
    <property type="match status" value="1"/>
</dbReference>
<dbReference type="Gene3D" id="3.90.79.10">
    <property type="entry name" value="Nucleoside Triphosphate Pyrophosphohydrolase"/>
    <property type="match status" value="1"/>
</dbReference>
<gene>
    <name evidence="3" type="ORF">DFR70_1011199</name>
</gene>
<dbReference type="PROSITE" id="PS00893">
    <property type="entry name" value="NUDIX_BOX"/>
    <property type="match status" value="1"/>
</dbReference>
<evidence type="ECO:0000313" key="4">
    <source>
        <dbReference type="Proteomes" id="UP000247569"/>
    </source>
</evidence>
<feature type="domain" description="Nudix hydrolase" evidence="2">
    <location>
        <begin position="3"/>
        <end position="143"/>
    </location>
</feature>
<dbReference type="InterPro" id="IPR054105">
    <property type="entry name" value="WHD_NrtR"/>
</dbReference>
<accession>A0A318KFN5</accession>
<dbReference type="Pfam" id="PF00293">
    <property type="entry name" value="NUDIX"/>
    <property type="match status" value="1"/>
</dbReference>
<dbReference type="EMBL" id="QJKF01000001">
    <property type="protein sequence ID" value="PXX71765.1"/>
    <property type="molecule type" value="Genomic_DNA"/>
</dbReference>
<dbReference type="SUPFAM" id="SSF46785">
    <property type="entry name" value="Winged helix' DNA-binding domain"/>
    <property type="match status" value="1"/>
</dbReference>
<dbReference type="GO" id="GO:0016787">
    <property type="term" value="F:hydrolase activity"/>
    <property type="evidence" value="ECO:0007669"/>
    <property type="project" value="UniProtKB-KW"/>
</dbReference>
<dbReference type="InterPro" id="IPR000086">
    <property type="entry name" value="NUDIX_hydrolase_dom"/>
</dbReference>
<protein>
    <submittedName>
        <fullName evidence="3">8-oxo-dGTP diphosphatase</fullName>
    </submittedName>
</protein>
<sequence>MTGRFPANSAVAVDLVILTIRDDLLHVLVVERANPPFAGALALPGGFLEPAEDLNQAAERELWEETGLDARDLHIEQVGAYGAPDRDPRGRVVSVCYMALMPDLPTPSAGGDARAAHWLPVETLTRQPNRLAFDHHTLLSDAVERAGEKLSYTTLAASFCPPRFTVAELRRVYEIVWGTRLDPSNFRRKVTGVPGFLVRADDRTTATGGRPAHLYRTGPAAYLRPALSRETLTGQR</sequence>
<dbReference type="InterPro" id="IPR020084">
    <property type="entry name" value="NUDIX_hydrolase_CS"/>
</dbReference>
<dbReference type="InterPro" id="IPR036390">
    <property type="entry name" value="WH_DNA-bd_sf"/>
</dbReference>
<name>A0A318KFN5_9NOCA</name>
<dbReference type="Proteomes" id="UP000247569">
    <property type="component" value="Unassembled WGS sequence"/>
</dbReference>
<reference evidence="3 4" key="1">
    <citation type="submission" date="2018-05" db="EMBL/GenBank/DDBJ databases">
        <title>Genomic Encyclopedia of Type Strains, Phase IV (KMG-IV): sequencing the most valuable type-strain genomes for metagenomic binning, comparative biology and taxonomic classification.</title>
        <authorList>
            <person name="Goeker M."/>
        </authorList>
    </citation>
    <scope>NUCLEOTIDE SEQUENCE [LARGE SCALE GENOMIC DNA]</scope>
    <source>
        <strain evidence="3 4">DSM 44704</strain>
    </source>
</reference>
<organism evidence="3 4">
    <name type="scientific">Nocardia tenerifensis</name>
    <dbReference type="NCBI Taxonomy" id="228006"/>
    <lineage>
        <taxon>Bacteria</taxon>
        <taxon>Bacillati</taxon>
        <taxon>Actinomycetota</taxon>
        <taxon>Actinomycetes</taxon>
        <taxon>Mycobacteriales</taxon>
        <taxon>Nocardiaceae</taxon>
        <taxon>Nocardia</taxon>
    </lineage>
</organism>
<keyword evidence="1" id="KW-0378">Hydrolase</keyword>
<dbReference type="Pfam" id="PF21906">
    <property type="entry name" value="WHD_NrtR"/>
    <property type="match status" value="1"/>
</dbReference>
<dbReference type="PANTHER" id="PTHR43736">
    <property type="entry name" value="ADP-RIBOSE PYROPHOSPHATASE"/>
    <property type="match status" value="1"/>
</dbReference>
<evidence type="ECO:0000256" key="1">
    <source>
        <dbReference type="ARBA" id="ARBA00022801"/>
    </source>
</evidence>
<dbReference type="SUPFAM" id="SSF55811">
    <property type="entry name" value="Nudix"/>
    <property type="match status" value="1"/>
</dbReference>
<evidence type="ECO:0000259" key="2">
    <source>
        <dbReference type="PROSITE" id="PS51462"/>
    </source>
</evidence>
<comment type="caution">
    <text evidence="3">The sequence shown here is derived from an EMBL/GenBank/DDBJ whole genome shotgun (WGS) entry which is preliminary data.</text>
</comment>
<dbReference type="PROSITE" id="PS51462">
    <property type="entry name" value="NUDIX"/>
    <property type="match status" value="1"/>
</dbReference>
<proteinExistence type="predicted"/>
<dbReference type="RefSeq" id="WP_040734298.1">
    <property type="nucleotide sequence ID" value="NZ_QJKF01000001.1"/>
</dbReference>
<dbReference type="CDD" id="cd18873">
    <property type="entry name" value="NUDIX_NadM_like"/>
    <property type="match status" value="1"/>
</dbReference>